<evidence type="ECO:0000256" key="2">
    <source>
        <dbReference type="SAM" id="SignalP"/>
    </source>
</evidence>
<gene>
    <name evidence="3" type="ORF">C8034_v006140</name>
</gene>
<reference evidence="3 4" key="1">
    <citation type="submission" date="2018-11" db="EMBL/GenBank/DDBJ databases">
        <title>Genome sequence and assembly of Colletotrichum sidae.</title>
        <authorList>
            <person name="Gan P."/>
            <person name="Shirasu K."/>
        </authorList>
    </citation>
    <scope>NUCLEOTIDE SEQUENCE [LARGE SCALE GENOMIC DNA]</scope>
    <source>
        <strain evidence="3 4">CBS 518.97</strain>
    </source>
</reference>
<protein>
    <recommendedName>
        <fullName evidence="5">Necrosis inducing protein</fullName>
    </recommendedName>
</protein>
<dbReference type="AlphaFoldDB" id="A0A4R8T5E8"/>
<comment type="caution">
    <text evidence="3">The sequence shown here is derived from an EMBL/GenBank/DDBJ whole genome shotgun (WGS) entry which is preliminary data.</text>
</comment>
<dbReference type="Pfam" id="PF05630">
    <property type="entry name" value="NPP1"/>
    <property type="match status" value="1"/>
</dbReference>
<dbReference type="Proteomes" id="UP000295604">
    <property type="component" value="Unassembled WGS sequence"/>
</dbReference>
<keyword evidence="2" id="KW-0732">Signal</keyword>
<name>A0A4R8T5E8_9PEZI</name>
<feature type="signal peptide" evidence="2">
    <location>
        <begin position="1"/>
        <end position="20"/>
    </location>
</feature>
<feature type="chain" id="PRO_5020182352" description="Necrosis inducing protein" evidence="2">
    <location>
        <begin position="21"/>
        <end position="309"/>
    </location>
</feature>
<keyword evidence="4" id="KW-1185">Reference proteome</keyword>
<evidence type="ECO:0000313" key="3">
    <source>
        <dbReference type="EMBL" id="TEA12391.1"/>
    </source>
</evidence>
<dbReference type="EMBL" id="QAPF01000255">
    <property type="protein sequence ID" value="TEA12391.1"/>
    <property type="molecule type" value="Genomic_DNA"/>
</dbReference>
<proteinExistence type="predicted"/>
<feature type="region of interest" description="Disordered" evidence="1">
    <location>
        <begin position="273"/>
        <end position="309"/>
    </location>
</feature>
<feature type="compositionally biased region" description="Acidic residues" evidence="1">
    <location>
        <begin position="290"/>
        <end position="299"/>
    </location>
</feature>
<organism evidence="3 4">
    <name type="scientific">Colletotrichum sidae</name>
    <dbReference type="NCBI Taxonomy" id="1347389"/>
    <lineage>
        <taxon>Eukaryota</taxon>
        <taxon>Fungi</taxon>
        <taxon>Dikarya</taxon>
        <taxon>Ascomycota</taxon>
        <taxon>Pezizomycotina</taxon>
        <taxon>Sordariomycetes</taxon>
        <taxon>Hypocreomycetidae</taxon>
        <taxon>Glomerellales</taxon>
        <taxon>Glomerellaceae</taxon>
        <taxon>Colletotrichum</taxon>
        <taxon>Colletotrichum orbiculare species complex</taxon>
    </lineage>
</organism>
<accession>A0A4R8T5E8</accession>
<dbReference type="InterPro" id="IPR008701">
    <property type="entry name" value="NPP1"/>
</dbReference>
<evidence type="ECO:0000256" key="1">
    <source>
        <dbReference type="SAM" id="MobiDB-lite"/>
    </source>
</evidence>
<evidence type="ECO:0008006" key="5">
    <source>
        <dbReference type="Google" id="ProtNLM"/>
    </source>
</evidence>
<dbReference type="PANTHER" id="PTHR33657:SF6">
    <property type="entry name" value="SECRETED PROTEIN"/>
    <property type="match status" value="1"/>
</dbReference>
<feature type="region of interest" description="Disordered" evidence="1">
    <location>
        <begin position="90"/>
        <end position="109"/>
    </location>
</feature>
<sequence>MLSRARLFLLLTSSIGFASAGFPQVLAGHYWKRDGDVAFNNKWLDHDKIVALPQVPGYDTDREIQLAFRPLLHAKGGCVPYAAVDANGSAGKGLRPTGDSGGDCRDSEQTGQVYTRIGRSHGRRGVMYSYYLPKVHGKEQQHRHHWITVVVWLRIDGCGDFIDDYKPLGVAYSKHPQGTFDISRQDTIFVKASDSTTATSPVILYDGGVPLMPAPGNPEGALSPSLVAWQRLQQPTQEQLNGIQYEHTQVPFNDANFQATLDAAYDDAFYHNVPQEDDKCGQEEPTQADIDPDVTEPEEPGPRPSDVRM</sequence>
<dbReference type="PANTHER" id="PTHR33657">
    <property type="entry name" value="DOMAIN PROTEIN, PUTATIVE (AFU_ORTHOLOGUE AFUA_5G00600)-RELATED"/>
    <property type="match status" value="1"/>
</dbReference>
<evidence type="ECO:0000313" key="4">
    <source>
        <dbReference type="Proteomes" id="UP000295604"/>
    </source>
</evidence>